<reference evidence="2 3" key="1">
    <citation type="submission" date="2021-05" db="EMBL/GenBank/DDBJ databases">
        <title>Fusibacter ferrireducens sp. nov., an anaerobic, sulfur- and Fe-reducing bacterium isolated from the mangrove sediment.</title>
        <authorList>
            <person name="Qiu D."/>
        </authorList>
    </citation>
    <scope>NUCLEOTIDE SEQUENCE [LARGE SCALE GENOMIC DNA]</scope>
    <source>
        <strain evidence="2 3">DSM 12116</strain>
    </source>
</reference>
<dbReference type="RefSeq" id="WP_213236272.1">
    <property type="nucleotide sequence ID" value="NZ_JAHBCL010000010.1"/>
</dbReference>
<dbReference type="SUPFAM" id="SSF141371">
    <property type="entry name" value="PilZ domain-like"/>
    <property type="match status" value="1"/>
</dbReference>
<protein>
    <submittedName>
        <fullName evidence="2">PilZ domain-containing protein</fullName>
    </submittedName>
</protein>
<dbReference type="EMBL" id="JAHBCL010000010">
    <property type="protein sequence ID" value="MBS7526411.1"/>
    <property type="molecule type" value="Genomic_DNA"/>
</dbReference>
<name>A0ABS5PPA3_9FIRM</name>
<proteinExistence type="predicted"/>
<accession>A0ABS5PPA3</accession>
<gene>
    <name evidence="2" type="ORF">KHM83_06955</name>
</gene>
<dbReference type="InterPro" id="IPR009875">
    <property type="entry name" value="PilZ_domain"/>
</dbReference>
<feature type="domain" description="PilZ" evidence="1">
    <location>
        <begin position="2"/>
        <end position="106"/>
    </location>
</feature>
<keyword evidence="3" id="KW-1185">Reference proteome</keyword>
<organism evidence="2 3">
    <name type="scientific">Fusibacter paucivorans</name>
    <dbReference type="NCBI Taxonomy" id="76009"/>
    <lineage>
        <taxon>Bacteria</taxon>
        <taxon>Bacillati</taxon>
        <taxon>Bacillota</taxon>
        <taxon>Clostridia</taxon>
        <taxon>Eubacteriales</taxon>
        <taxon>Eubacteriales Family XII. Incertae Sedis</taxon>
        <taxon>Fusibacter</taxon>
    </lineage>
</organism>
<evidence type="ECO:0000259" key="1">
    <source>
        <dbReference type="Pfam" id="PF07238"/>
    </source>
</evidence>
<dbReference type="Pfam" id="PF07238">
    <property type="entry name" value="PilZ"/>
    <property type="match status" value="1"/>
</dbReference>
<dbReference type="Gene3D" id="2.40.10.220">
    <property type="entry name" value="predicted glycosyltransferase like domains"/>
    <property type="match status" value="1"/>
</dbReference>
<sequence length="115" mass="12993">MERRQAKRVRNLGEIESYSFQGDNRMVEINRPNIISLKDISTGGLGIQSATKFAAGTTLSIDLIINDTSFVVIGRIVWCRENGIHFDCGLRLIYIPTDLENIIDAYEEEANPYIN</sequence>
<evidence type="ECO:0000313" key="2">
    <source>
        <dbReference type="EMBL" id="MBS7526411.1"/>
    </source>
</evidence>
<dbReference type="Proteomes" id="UP000746471">
    <property type="component" value="Unassembled WGS sequence"/>
</dbReference>
<evidence type="ECO:0000313" key="3">
    <source>
        <dbReference type="Proteomes" id="UP000746471"/>
    </source>
</evidence>
<comment type="caution">
    <text evidence="2">The sequence shown here is derived from an EMBL/GenBank/DDBJ whole genome shotgun (WGS) entry which is preliminary data.</text>
</comment>